<dbReference type="PhylomeDB" id="A0A0G4EZ12"/>
<evidence type="ECO:0000313" key="4">
    <source>
        <dbReference type="Proteomes" id="UP000041254"/>
    </source>
</evidence>
<gene>
    <name evidence="3" type="ORF">Vbra_8647</name>
</gene>
<evidence type="ECO:0000256" key="2">
    <source>
        <dbReference type="SAM" id="Phobius"/>
    </source>
</evidence>
<dbReference type="VEuPathDB" id="CryptoDB:Vbra_8647"/>
<keyword evidence="2" id="KW-0812">Transmembrane</keyword>
<evidence type="ECO:0000256" key="1">
    <source>
        <dbReference type="SAM" id="MobiDB-lite"/>
    </source>
</evidence>
<feature type="transmembrane region" description="Helical" evidence="2">
    <location>
        <begin position="1484"/>
        <end position="1507"/>
    </location>
</feature>
<keyword evidence="4" id="KW-1185">Reference proteome</keyword>
<organism evidence="3 4">
    <name type="scientific">Vitrella brassicaformis (strain CCMP3155)</name>
    <dbReference type="NCBI Taxonomy" id="1169540"/>
    <lineage>
        <taxon>Eukaryota</taxon>
        <taxon>Sar</taxon>
        <taxon>Alveolata</taxon>
        <taxon>Colpodellida</taxon>
        <taxon>Vitrellaceae</taxon>
        <taxon>Vitrella</taxon>
    </lineage>
</organism>
<feature type="compositionally biased region" description="Basic and acidic residues" evidence="1">
    <location>
        <begin position="1588"/>
        <end position="1599"/>
    </location>
</feature>
<feature type="region of interest" description="Disordered" evidence="1">
    <location>
        <begin position="689"/>
        <end position="718"/>
    </location>
</feature>
<keyword evidence="2" id="KW-1133">Transmembrane helix</keyword>
<feature type="transmembrane region" description="Helical" evidence="2">
    <location>
        <begin position="736"/>
        <end position="756"/>
    </location>
</feature>
<reference evidence="3 4" key="1">
    <citation type="submission" date="2014-11" db="EMBL/GenBank/DDBJ databases">
        <authorList>
            <person name="Zhu J."/>
            <person name="Qi W."/>
            <person name="Song R."/>
        </authorList>
    </citation>
    <scope>NUCLEOTIDE SEQUENCE [LARGE SCALE GENOMIC DNA]</scope>
</reference>
<feature type="compositionally biased region" description="Acidic residues" evidence="1">
    <location>
        <begin position="1544"/>
        <end position="1559"/>
    </location>
</feature>
<evidence type="ECO:0000313" key="3">
    <source>
        <dbReference type="EMBL" id="CEM04541.1"/>
    </source>
</evidence>
<feature type="transmembrane region" description="Helical" evidence="2">
    <location>
        <begin position="321"/>
        <end position="338"/>
    </location>
</feature>
<feature type="region of interest" description="Disordered" evidence="1">
    <location>
        <begin position="1542"/>
        <end position="1605"/>
    </location>
</feature>
<accession>A0A0G4EZ12</accession>
<proteinExistence type="predicted"/>
<feature type="compositionally biased region" description="Polar residues" evidence="1">
    <location>
        <begin position="1565"/>
        <end position="1585"/>
    </location>
</feature>
<feature type="compositionally biased region" description="Basic and acidic residues" evidence="1">
    <location>
        <begin position="1081"/>
        <end position="1097"/>
    </location>
</feature>
<dbReference type="InterPro" id="IPR052994">
    <property type="entry name" value="Tiny_macrocysts_regulators"/>
</dbReference>
<feature type="region of interest" description="Disordered" evidence="1">
    <location>
        <begin position="1156"/>
        <end position="1201"/>
    </location>
</feature>
<feature type="region of interest" description="Disordered" evidence="1">
    <location>
        <begin position="1041"/>
        <end position="1119"/>
    </location>
</feature>
<dbReference type="PANTHER" id="PTHR31600">
    <property type="entry name" value="TINY MACROCYSTS PROTEIN B-RELATED"/>
    <property type="match status" value="1"/>
</dbReference>
<feature type="transmembrane region" description="Helical" evidence="2">
    <location>
        <begin position="116"/>
        <end position="138"/>
    </location>
</feature>
<name>A0A0G4EZ12_VITBC</name>
<feature type="transmembrane region" description="Helical" evidence="2">
    <location>
        <begin position="243"/>
        <end position="259"/>
    </location>
</feature>
<feature type="compositionally biased region" description="Low complexity" evidence="1">
    <location>
        <begin position="1053"/>
        <end position="1066"/>
    </location>
</feature>
<dbReference type="InParanoid" id="A0A0G4EZ12"/>
<keyword evidence="2" id="KW-0472">Membrane</keyword>
<feature type="transmembrane region" description="Helical" evidence="2">
    <location>
        <begin position="201"/>
        <end position="223"/>
    </location>
</feature>
<feature type="region of interest" description="Disordered" evidence="1">
    <location>
        <begin position="1002"/>
        <end position="1023"/>
    </location>
</feature>
<feature type="transmembrane region" description="Helical" evidence="2">
    <location>
        <begin position="298"/>
        <end position="315"/>
    </location>
</feature>
<sequence>MSESGNRSRASSKSRATVLGQEEGGIIASSVEGLFAVIYVLDSTRRGLVEESGGGFLPYVKTTIVFVLEFVQLVPLLLPEEDIAHCPDFDLFDSHCFADLWMHPLGLLAGSSRTQYLTVTIAVALLVVIACVGVVFVARSFQTQEVHLTSAIFGLRMFVNIGILTLFTTTTRLLSSMFTCSSLQYYVEGHIKCWSPAHNGVLFVSVLALTMFLPFSALIFYLYNHFFFFTGDPAAAAHGRVELLFFLTKCIVITTFIYTISTSGAAVYCSSLNALALFVISLLSFLQCPFYEDFTNRLRLGLFLALFVLPLNTFIKNGSVTAGMSAAGFLIGMGSALVRKSWLSGKVMHEVHLSHTDFGEDYKYILTTLMNEIAENPQRNRTSFLRGGPSVRDVPGAAVAIEDGEEGYVGSEEGLGAGLPPATYDNEIDIEHEVMLDRIVSKHRMALIKKALFFETDVDLMLRYFVDEWPYLSHHERQVSVTVIQSVTFAALHGKSKLFKAFGFAWYTLFANKCFEETVMCYKYLKLAKQFSSIFQLDILYLCYQLDKDIETARQSSYFGAQEGGQLNLMDLMTYRKFSQSAKDNHRRALERLMEFWKQLTLASYLECLQPGHDPTGKKLTGVAKGKVTHLKKLLNNAVGAARRADSAYKHLTVNFSKSSESGDNYASFLRSVYQDPVRASYLMVDKEDGASSQKGSSKGGSSHGSWGNREAGAEKEERCGSLETRKLRIVNLLKLVLGAAYVILAVVSLISHFVGAQQMSFITEKMEDLDHQGVLSRKWSSTCEEMNLISIYQQTDHVAHPEALDLIHEQDMLLFANANDIIDSFNLLADNSLKEGMKDLVSVINLPSINLTTFRFDGVRGWDYVNLQHLVVTFASASRQVAEDAEGGAASLTTPHYKLVSEACIGEIPETVLHIVEMQLSHVSDSVASAITIFSLWHSIVALFTVVACLGTAKVVRHHLREYDSSTEIDVVIRLAVETPINDRKKLRRIYRRHLVSQKNEGDVARTEEFETFDPRNNQQAIEEAEDTVVVELSNIFAEEENRPAASDDATPAAEPQAPESPQEESPADRLPLPISPIIRRRDKERGSPSPRRDRGSSPLIHMNTRTSEAPMSPPGERLDRRKVSFHRAQGKGPVTAVHEYPAAPLSGVQSDAARKAGITASGKDVHPSRQQKAIRGSASPTSSPTSEVSPGDRRRGTLNQGMLLRRSSVVVMSCRERLHRAWTAVYKACSGKYSRVMLLFWTVLLAYLIAKQVATTTIMKNLAEKKEDLAILKEVQFHLAQMAVLAPDVVEQRRMDWRPLDQTAELLADFGHELEIFREKFSLLMWSGGAKAAARSYEPRTKLLFEPQCLLKQESCDNRTHPFPGSDRLEHGLYEAIVVWAQEGEMMFDQYHLRYLLQHPPADPVGGQSRLRQSLIQEILDKYEGIDLDTIRQLPRKITFDEPEQFWFTVGAVEYDLHDGLDELKKTFLDEANDELQGSLRLSWLLTGVALCVIVIAVICFMYLLDGLRNNVLMSTTMLRTLPWPIVHHNELIHKVFHTENSEEDNESLEDAEDATNDDTQHYTHTSTTQARRRTSVSSTQSHSKGKGDQREGAGKDKGKKRP</sequence>
<dbReference type="PANTHER" id="PTHR31600:SF2">
    <property type="entry name" value="GAMETE ENRICHED GENE 10 PROTEIN-RELATED"/>
    <property type="match status" value="1"/>
</dbReference>
<dbReference type="EMBL" id="CDMY01000353">
    <property type="protein sequence ID" value="CEM04541.1"/>
    <property type="molecule type" value="Genomic_DNA"/>
</dbReference>
<feature type="transmembrane region" description="Helical" evidence="2">
    <location>
        <begin position="265"/>
        <end position="286"/>
    </location>
</feature>
<dbReference type="OrthoDB" id="5574326at2759"/>
<protein>
    <submittedName>
        <fullName evidence="3">Uncharacterized protein</fullName>
    </submittedName>
</protein>
<dbReference type="Proteomes" id="UP000041254">
    <property type="component" value="Unassembled WGS sequence"/>
</dbReference>
<feature type="compositionally biased region" description="Low complexity" evidence="1">
    <location>
        <begin position="1179"/>
        <end position="1191"/>
    </location>
</feature>